<gene>
    <name evidence="1" type="ORF">ACFOUW_33535</name>
</gene>
<keyword evidence="2" id="KW-1185">Reference proteome</keyword>
<dbReference type="EMBL" id="JBHRZH010000043">
    <property type="protein sequence ID" value="MFC3765799.1"/>
    <property type="molecule type" value="Genomic_DNA"/>
</dbReference>
<reference evidence="2" key="1">
    <citation type="journal article" date="2019" name="Int. J. Syst. Evol. Microbiol.">
        <title>The Global Catalogue of Microorganisms (GCM) 10K type strain sequencing project: providing services to taxonomists for standard genome sequencing and annotation.</title>
        <authorList>
            <consortium name="The Broad Institute Genomics Platform"/>
            <consortium name="The Broad Institute Genome Sequencing Center for Infectious Disease"/>
            <person name="Wu L."/>
            <person name="Ma J."/>
        </authorList>
    </citation>
    <scope>NUCLEOTIDE SEQUENCE [LARGE SCALE GENOMIC DNA]</scope>
    <source>
        <strain evidence="2">CGMCC 4.7241</strain>
    </source>
</reference>
<evidence type="ECO:0000313" key="2">
    <source>
        <dbReference type="Proteomes" id="UP001595699"/>
    </source>
</evidence>
<sequence>MSAVPAGAQSTEVVPLAGQPHIDAEGSGRVVHKDFFFSDSSAGAKARAWVHSGVDCRDSFCTIQRYNNDRYRGYKLTGCDIYDLDNFVGEYDAHNHGTSRVNLLNDSYGIIGWRGGGSATNVNWSPVGKIGLCNRS</sequence>
<name>A0ABV7YLV0_9ACTN</name>
<protein>
    <recommendedName>
        <fullName evidence="3">Secreted protein</fullName>
    </recommendedName>
</protein>
<dbReference type="Proteomes" id="UP001595699">
    <property type="component" value="Unassembled WGS sequence"/>
</dbReference>
<evidence type="ECO:0008006" key="3">
    <source>
        <dbReference type="Google" id="ProtNLM"/>
    </source>
</evidence>
<accession>A0ABV7YLV0</accession>
<comment type="caution">
    <text evidence="1">The sequence shown here is derived from an EMBL/GenBank/DDBJ whole genome shotgun (WGS) entry which is preliminary data.</text>
</comment>
<proteinExistence type="predicted"/>
<dbReference type="RefSeq" id="WP_205121068.1">
    <property type="nucleotide sequence ID" value="NZ_JAFBCM010000001.1"/>
</dbReference>
<evidence type="ECO:0000313" key="1">
    <source>
        <dbReference type="EMBL" id="MFC3765799.1"/>
    </source>
</evidence>
<organism evidence="1 2">
    <name type="scientific">Tenggerimyces flavus</name>
    <dbReference type="NCBI Taxonomy" id="1708749"/>
    <lineage>
        <taxon>Bacteria</taxon>
        <taxon>Bacillati</taxon>
        <taxon>Actinomycetota</taxon>
        <taxon>Actinomycetes</taxon>
        <taxon>Propionibacteriales</taxon>
        <taxon>Nocardioidaceae</taxon>
        <taxon>Tenggerimyces</taxon>
    </lineage>
</organism>